<dbReference type="PANTHER" id="PTHR46825:SF9">
    <property type="entry name" value="BETA-LACTAMASE-RELATED DOMAIN-CONTAINING PROTEIN"/>
    <property type="match status" value="1"/>
</dbReference>
<reference evidence="2 3" key="1">
    <citation type="journal article" date="2020" name="Microb. Ecol.">
        <title>Ecogenomics of the Marine Benthic Filamentous Cyanobacterium Adonisia.</title>
        <authorList>
            <person name="Walter J.M."/>
            <person name="Coutinho F.H."/>
            <person name="Leomil L."/>
            <person name="Hargreaves P.I."/>
            <person name="Campeao M.E."/>
            <person name="Vieira V.V."/>
            <person name="Silva B.S."/>
            <person name="Fistarol G.O."/>
            <person name="Salomon P.S."/>
            <person name="Sawabe T."/>
            <person name="Mino S."/>
            <person name="Hosokawa M."/>
            <person name="Miyashita H."/>
            <person name="Maruyama F."/>
            <person name="van Verk M.C."/>
            <person name="Dutilh B.E."/>
            <person name="Thompson C.C."/>
            <person name="Thompson F.L."/>
        </authorList>
    </citation>
    <scope>NUCLEOTIDE SEQUENCE [LARGE SCALE GENOMIC DNA]</scope>
    <source>
        <strain evidence="2 3">CCMR0081</strain>
    </source>
</reference>
<dbReference type="Pfam" id="PF00144">
    <property type="entry name" value="Beta-lactamase"/>
    <property type="match status" value="1"/>
</dbReference>
<keyword evidence="2" id="KW-0378">Hydrolase</keyword>
<dbReference type="GO" id="GO:0016787">
    <property type="term" value="F:hydrolase activity"/>
    <property type="evidence" value="ECO:0007669"/>
    <property type="project" value="UniProtKB-KW"/>
</dbReference>
<dbReference type="InterPro" id="IPR012338">
    <property type="entry name" value="Beta-lactam/transpept-like"/>
</dbReference>
<evidence type="ECO:0000259" key="1">
    <source>
        <dbReference type="Pfam" id="PF00144"/>
    </source>
</evidence>
<dbReference type="EMBL" id="QXHD01000004">
    <property type="protein sequence ID" value="NEZ57167.1"/>
    <property type="molecule type" value="Genomic_DNA"/>
</dbReference>
<evidence type="ECO:0000313" key="3">
    <source>
        <dbReference type="Proteomes" id="UP000481033"/>
    </source>
</evidence>
<dbReference type="PROSITE" id="PS51257">
    <property type="entry name" value="PROKAR_LIPOPROTEIN"/>
    <property type="match status" value="1"/>
</dbReference>
<evidence type="ECO:0000313" key="2">
    <source>
        <dbReference type="EMBL" id="NEZ57167.1"/>
    </source>
</evidence>
<feature type="domain" description="Beta-lactamase-related" evidence="1">
    <location>
        <begin position="48"/>
        <end position="321"/>
    </location>
</feature>
<comment type="caution">
    <text evidence="2">The sequence shown here is derived from an EMBL/GenBank/DDBJ whole genome shotgun (WGS) entry which is preliminary data.</text>
</comment>
<dbReference type="SUPFAM" id="SSF56601">
    <property type="entry name" value="beta-lactamase/transpeptidase-like"/>
    <property type="match status" value="1"/>
</dbReference>
<dbReference type="Proteomes" id="UP000481033">
    <property type="component" value="Unassembled WGS sequence"/>
</dbReference>
<dbReference type="Gene3D" id="3.40.710.10">
    <property type="entry name" value="DD-peptidase/beta-lactamase superfamily"/>
    <property type="match status" value="1"/>
</dbReference>
<dbReference type="InterPro" id="IPR001466">
    <property type="entry name" value="Beta-lactam-related"/>
</dbReference>
<dbReference type="PANTHER" id="PTHR46825">
    <property type="entry name" value="D-ALANYL-D-ALANINE-CARBOXYPEPTIDASE/ENDOPEPTIDASE AMPH"/>
    <property type="match status" value="1"/>
</dbReference>
<gene>
    <name evidence="2" type="ORF">DXZ20_16070</name>
</gene>
<proteinExistence type="predicted"/>
<protein>
    <submittedName>
        <fullName evidence="2">Class A beta-lactamase-related serine hydrolase</fullName>
    </submittedName>
</protein>
<accession>A0A6M0RLN2</accession>
<keyword evidence="3" id="KW-1185">Reference proteome</keyword>
<dbReference type="AlphaFoldDB" id="A0A6M0RLN2"/>
<organism evidence="2 3">
    <name type="scientific">Adonisia turfae CCMR0081</name>
    <dbReference type="NCBI Taxonomy" id="2292702"/>
    <lineage>
        <taxon>Bacteria</taxon>
        <taxon>Bacillati</taxon>
        <taxon>Cyanobacteriota</taxon>
        <taxon>Adonisia</taxon>
        <taxon>Adonisia turfae</taxon>
    </lineage>
</organism>
<dbReference type="InterPro" id="IPR050491">
    <property type="entry name" value="AmpC-like"/>
</dbReference>
<name>A0A6M0RLN2_9CYAN</name>
<sequence>MCRSKLSPWLAGVTIIMFSIGCQPKSQPLPTSAPFDQRLDAALAEIEAQNLNVIIAISHHGEPMQFREFGAPAADTIPPEQTLVDINSITKTVTGVMAAKLVQQGKVRFDETLGDIFDNVPVDKSNITVHQLLTHSAGFVESIGPDPEQLSKDEFLIRAFESSLEFLPGETYQYSNTGFGIVAAIIEARSGKSYEAYLREDVIAGLGLENTGYESIYGGDRSLKTRQDETIRQASWGNDKPYWNLIGNGGLVSTVEDMIQFRQTVVAGQVISPDMLTIVQTPHIREFEDDESFYGYGLVVEELDGIGQVYWHDGGNEVFSAQWIDYVEQGDLIFTAGTDEDATKAIASLENHLYGGSENSSE</sequence>